<evidence type="ECO:0000259" key="2">
    <source>
        <dbReference type="Pfam" id="PF05229"/>
    </source>
</evidence>
<dbReference type="Proteomes" id="UP000663400">
    <property type="component" value="Chromosome"/>
</dbReference>
<reference evidence="3 4" key="1">
    <citation type="submission" date="2021-02" db="EMBL/GenBank/DDBJ databases">
        <title>Lysobacter arenosi sp. nov., isolated from soil of gangwondo yeongwol, south Korea.</title>
        <authorList>
            <person name="Kim K.R."/>
            <person name="Kim K.H."/>
            <person name="Jeon C.O."/>
        </authorList>
    </citation>
    <scope>NUCLEOTIDE SEQUENCE [LARGE SCALE GENOMIC DNA]</scope>
    <source>
        <strain evidence="3 4">R7</strain>
    </source>
</reference>
<evidence type="ECO:0000313" key="3">
    <source>
        <dbReference type="EMBL" id="QSX74165.1"/>
    </source>
</evidence>
<dbReference type="Pfam" id="PF05229">
    <property type="entry name" value="SCPU"/>
    <property type="match status" value="2"/>
</dbReference>
<dbReference type="EMBL" id="CP071517">
    <property type="protein sequence ID" value="QSX74165.1"/>
    <property type="molecule type" value="Genomic_DNA"/>
</dbReference>
<sequence>MRAVCLLLLMLAMLLVPKLSLAQTCSSTSSGVYFGNVAAQVPATDATGTINISCTGTGSATAKVCVGIVPSGYLGGRVMFLGGNDLGGAWLEYEIYSNPGRTSVWNNSGNNMVAVDVPMVSGTGSATLTMYARMDPEQGPAAGLYRSGLTDDQIRVGIPRGTSCNSTLDRVSTSTFDVNVSVLGTCTFTADPLMNFGIVNGAVTTAINVTRALHVRCNNMMAYSIALSAGNVPGSSVSDRRMARSGAPPGAPTAKFQLYLDPTRLQVWGDGNGGAVYTDKGTGATQDIPVYGQVPPTQNLQSGTYTSVVTATVTY</sequence>
<feature type="domain" description="Spore coat protein U/FanG" evidence="2">
    <location>
        <begin position="173"/>
        <end position="312"/>
    </location>
</feature>
<gene>
    <name evidence="3" type="ORF">HIV01_013250</name>
</gene>
<keyword evidence="3" id="KW-0167">Capsid protein</keyword>
<accession>A0ABX7R7R5</accession>
<dbReference type="SMART" id="SM00972">
    <property type="entry name" value="SCPU"/>
    <property type="match status" value="2"/>
</dbReference>
<dbReference type="InterPro" id="IPR007893">
    <property type="entry name" value="Spore_coat_U/FanG"/>
</dbReference>
<dbReference type="InterPro" id="IPR053167">
    <property type="entry name" value="Spore_coat_component"/>
</dbReference>
<keyword evidence="3" id="KW-0946">Virion</keyword>
<proteinExistence type="predicted"/>
<dbReference type="RefSeq" id="WP_200607817.1">
    <property type="nucleotide sequence ID" value="NZ_CP071517.1"/>
</dbReference>
<keyword evidence="1" id="KW-0732">Signal</keyword>
<evidence type="ECO:0000313" key="4">
    <source>
        <dbReference type="Proteomes" id="UP000663400"/>
    </source>
</evidence>
<feature type="domain" description="Spore coat protein U/FanG" evidence="2">
    <location>
        <begin position="19"/>
        <end position="148"/>
    </location>
</feature>
<evidence type="ECO:0000256" key="1">
    <source>
        <dbReference type="SAM" id="SignalP"/>
    </source>
</evidence>
<organism evidence="3 4">
    <name type="scientific">Lysobacter arenosi</name>
    <dbReference type="NCBI Taxonomy" id="2795387"/>
    <lineage>
        <taxon>Bacteria</taxon>
        <taxon>Pseudomonadati</taxon>
        <taxon>Pseudomonadota</taxon>
        <taxon>Gammaproteobacteria</taxon>
        <taxon>Lysobacterales</taxon>
        <taxon>Lysobacteraceae</taxon>
        <taxon>Lysobacter</taxon>
    </lineage>
</organism>
<protein>
    <submittedName>
        <fullName evidence="3">Spore coat protein U domain-containing protein</fullName>
    </submittedName>
</protein>
<dbReference type="PANTHER" id="PTHR37089">
    <property type="entry name" value="PROTEIN U-RELATED"/>
    <property type="match status" value="1"/>
</dbReference>
<feature type="chain" id="PRO_5046680429" evidence="1">
    <location>
        <begin position="23"/>
        <end position="315"/>
    </location>
</feature>
<feature type="signal peptide" evidence="1">
    <location>
        <begin position="1"/>
        <end position="22"/>
    </location>
</feature>
<name>A0ABX7R7R5_9GAMM</name>
<keyword evidence="4" id="KW-1185">Reference proteome</keyword>